<organism evidence="9 10">
    <name type="scientific">Ciona intestinalis</name>
    <name type="common">Transparent sea squirt</name>
    <name type="synonym">Ascidia intestinalis</name>
    <dbReference type="NCBI Taxonomy" id="7719"/>
    <lineage>
        <taxon>Eukaryota</taxon>
        <taxon>Metazoa</taxon>
        <taxon>Chordata</taxon>
        <taxon>Tunicata</taxon>
        <taxon>Ascidiacea</taxon>
        <taxon>Phlebobranchia</taxon>
        <taxon>Cionidae</taxon>
        <taxon>Ciona</taxon>
    </lineage>
</organism>
<name>H2XS29_CIOIN</name>
<dbReference type="InterPro" id="IPR036465">
    <property type="entry name" value="vWFA_dom_sf"/>
</dbReference>
<dbReference type="PANTHER" id="PTHR24020">
    <property type="entry name" value="COLLAGEN ALPHA"/>
    <property type="match status" value="1"/>
</dbReference>
<dbReference type="Ensembl" id="ENSCINT00000032340.1">
    <property type="protein sequence ID" value="ENSCINP00000032463.1"/>
    <property type="gene ID" value="ENSCING00000022092.1"/>
</dbReference>
<protein>
    <recommendedName>
        <fullName evidence="11">EGF-like domain-containing protein</fullName>
    </recommendedName>
</protein>
<dbReference type="Pfam" id="PF00092">
    <property type="entry name" value="VWA"/>
    <property type="match status" value="2"/>
</dbReference>
<dbReference type="CDD" id="cd00054">
    <property type="entry name" value="EGF_CA"/>
    <property type="match status" value="1"/>
</dbReference>
<evidence type="ECO:0000313" key="10">
    <source>
        <dbReference type="Proteomes" id="UP000008144"/>
    </source>
</evidence>
<dbReference type="InParanoid" id="H2XS29"/>
<dbReference type="PROSITE" id="PS00022">
    <property type="entry name" value="EGF_1"/>
    <property type="match status" value="1"/>
</dbReference>
<feature type="domain" description="EGF-like" evidence="7">
    <location>
        <begin position="90"/>
        <end position="127"/>
    </location>
</feature>
<dbReference type="PROSITE" id="PS01186">
    <property type="entry name" value="EGF_2"/>
    <property type="match status" value="1"/>
</dbReference>
<keyword evidence="10" id="KW-1185">Reference proteome</keyword>
<reference evidence="9" key="3">
    <citation type="submission" date="2025-08" db="UniProtKB">
        <authorList>
            <consortium name="Ensembl"/>
        </authorList>
    </citation>
    <scope>IDENTIFICATION</scope>
</reference>
<evidence type="ECO:0008006" key="11">
    <source>
        <dbReference type="Google" id="ProtNLM"/>
    </source>
</evidence>
<feature type="domain" description="VWFA" evidence="8">
    <location>
        <begin position="142"/>
        <end position="175"/>
    </location>
</feature>
<evidence type="ECO:0000256" key="5">
    <source>
        <dbReference type="ARBA" id="ARBA00023180"/>
    </source>
</evidence>
<evidence type="ECO:0000259" key="8">
    <source>
        <dbReference type="PROSITE" id="PS50234"/>
    </source>
</evidence>
<reference evidence="10" key="1">
    <citation type="journal article" date="2002" name="Science">
        <title>The draft genome of Ciona intestinalis: insights into chordate and vertebrate origins.</title>
        <authorList>
            <person name="Dehal P."/>
            <person name="Satou Y."/>
            <person name="Campbell R.K."/>
            <person name="Chapman J."/>
            <person name="Degnan B."/>
            <person name="De Tomaso A."/>
            <person name="Davidson B."/>
            <person name="Di Gregorio A."/>
            <person name="Gelpke M."/>
            <person name="Goodstein D.M."/>
            <person name="Harafuji N."/>
            <person name="Hastings K.E."/>
            <person name="Ho I."/>
            <person name="Hotta K."/>
            <person name="Huang W."/>
            <person name="Kawashima T."/>
            <person name="Lemaire P."/>
            <person name="Martinez D."/>
            <person name="Meinertzhagen I.A."/>
            <person name="Necula S."/>
            <person name="Nonaka M."/>
            <person name="Putnam N."/>
            <person name="Rash S."/>
            <person name="Saiga H."/>
            <person name="Satake M."/>
            <person name="Terry A."/>
            <person name="Yamada L."/>
            <person name="Wang H.G."/>
            <person name="Awazu S."/>
            <person name="Azumi K."/>
            <person name="Boore J."/>
            <person name="Branno M."/>
            <person name="Chin-Bow S."/>
            <person name="DeSantis R."/>
            <person name="Doyle S."/>
            <person name="Francino P."/>
            <person name="Keys D.N."/>
            <person name="Haga S."/>
            <person name="Hayashi H."/>
            <person name="Hino K."/>
            <person name="Imai K.S."/>
            <person name="Inaba K."/>
            <person name="Kano S."/>
            <person name="Kobayashi K."/>
            <person name="Kobayashi M."/>
            <person name="Lee B.I."/>
            <person name="Makabe K.W."/>
            <person name="Manohar C."/>
            <person name="Matassi G."/>
            <person name="Medina M."/>
            <person name="Mochizuki Y."/>
            <person name="Mount S."/>
            <person name="Morishita T."/>
            <person name="Miura S."/>
            <person name="Nakayama A."/>
            <person name="Nishizaka S."/>
            <person name="Nomoto H."/>
            <person name="Ohta F."/>
            <person name="Oishi K."/>
            <person name="Rigoutsos I."/>
            <person name="Sano M."/>
            <person name="Sasaki A."/>
            <person name="Sasakura Y."/>
            <person name="Shoguchi E."/>
            <person name="Shin-i T."/>
            <person name="Spagnuolo A."/>
            <person name="Stainier D."/>
            <person name="Suzuki M.M."/>
            <person name="Tassy O."/>
            <person name="Takatori N."/>
            <person name="Tokuoka M."/>
            <person name="Yagi K."/>
            <person name="Yoshizaki F."/>
            <person name="Wada S."/>
            <person name="Zhang C."/>
            <person name="Hyatt P.D."/>
            <person name="Larimer F."/>
            <person name="Detter C."/>
            <person name="Doggett N."/>
            <person name="Glavina T."/>
            <person name="Hawkins T."/>
            <person name="Richardson P."/>
            <person name="Lucas S."/>
            <person name="Kohara Y."/>
            <person name="Levine M."/>
            <person name="Satoh N."/>
            <person name="Rokhsar D.S."/>
        </authorList>
    </citation>
    <scope>NUCLEOTIDE SEQUENCE [LARGE SCALE GENOMIC DNA]</scope>
</reference>
<comment type="caution">
    <text evidence="6">Lacks conserved residue(s) required for the propagation of feature annotation.</text>
</comment>
<accession>H2XS29</accession>
<evidence type="ECO:0000313" key="9">
    <source>
        <dbReference type="Ensembl" id="ENSCINP00000032463.1"/>
    </source>
</evidence>
<feature type="domain" description="VWFA" evidence="8">
    <location>
        <begin position="1"/>
        <end position="82"/>
    </location>
</feature>
<dbReference type="InterPro" id="IPR050525">
    <property type="entry name" value="ECM_Assembly_Org"/>
</dbReference>
<evidence type="ECO:0000256" key="2">
    <source>
        <dbReference type="ARBA" id="ARBA00022729"/>
    </source>
</evidence>
<evidence type="ECO:0000259" key="7">
    <source>
        <dbReference type="PROSITE" id="PS50026"/>
    </source>
</evidence>
<dbReference type="EMBL" id="EAAA01000477">
    <property type="status" value="NOT_ANNOTATED_CDS"/>
    <property type="molecule type" value="Genomic_DNA"/>
</dbReference>
<dbReference type="SUPFAM" id="SSF53300">
    <property type="entry name" value="vWA-like"/>
    <property type="match status" value="2"/>
</dbReference>
<dbReference type="FunFam" id="2.10.25.10:FF:000012">
    <property type="entry name" value="Delta-like protein"/>
    <property type="match status" value="1"/>
</dbReference>
<sequence length="175" mass="18721">MFGSSQGRRKDVKAVTVVVTDGKSWDKVEEPALLLRNKSSVIALGIKNAVKAQLVSIASYPPETYAQEVISFAALDKFVSTLFSIICGTDEGPCTKSPCLNGGICNELDGGRYNCTCPDGYSGENCGKSAGNDVCQKTAITDLVFVLDASGSVKRYNFELVKDFVANIVDRFTIG</sequence>
<dbReference type="Proteomes" id="UP000008144">
    <property type="component" value="Chromosome 10"/>
</dbReference>
<dbReference type="InterPro" id="IPR002035">
    <property type="entry name" value="VWF_A"/>
</dbReference>
<keyword evidence="2" id="KW-0732">Signal</keyword>
<dbReference type="Pfam" id="PF00008">
    <property type="entry name" value="EGF"/>
    <property type="match status" value="1"/>
</dbReference>
<dbReference type="PROSITE" id="PS50026">
    <property type="entry name" value="EGF_3"/>
    <property type="match status" value="1"/>
</dbReference>
<proteinExistence type="predicted"/>
<dbReference type="PROSITE" id="PS50234">
    <property type="entry name" value="VWFA"/>
    <property type="match status" value="2"/>
</dbReference>
<reference evidence="9" key="2">
    <citation type="journal article" date="2008" name="Genome Biol.">
        <title>Improved genome assembly and evidence-based global gene model set for the chordate Ciona intestinalis: new insight into intron and operon populations.</title>
        <authorList>
            <person name="Satou Y."/>
            <person name="Mineta K."/>
            <person name="Ogasawara M."/>
            <person name="Sasakura Y."/>
            <person name="Shoguchi E."/>
            <person name="Ueno K."/>
            <person name="Yamada L."/>
            <person name="Matsumoto J."/>
            <person name="Wasserscheid J."/>
            <person name="Dewar K."/>
            <person name="Wiley G.B."/>
            <person name="Macmil S.L."/>
            <person name="Roe B.A."/>
            <person name="Zeller R.W."/>
            <person name="Hastings K.E."/>
            <person name="Lemaire P."/>
            <person name="Lindquist E."/>
            <person name="Endo T."/>
            <person name="Hotta K."/>
            <person name="Inaba K."/>
        </authorList>
    </citation>
    <scope>NUCLEOTIDE SEQUENCE [LARGE SCALE GENOMIC DNA]</scope>
    <source>
        <strain evidence="9">wild type</strain>
    </source>
</reference>
<keyword evidence="3" id="KW-0677">Repeat</keyword>
<dbReference type="PANTHER" id="PTHR24020:SF84">
    <property type="entry name" value="VWFA DOMAIN-CONTAINING PROTEIN"/>
    <property type="match status" value="1"/>
</dbReference>
<dbReference type="AlphaFoldDB" id="H2XS29"/>
<evidence type="ECO:0000256" key="4">
    <source>
        <dbReference type="ARBA" id="ARBA00023157"/>
    </source>
</evidence>
<dbReference type="Gene3D" id="2.10.25.10">
    <property type="entry name" value="Laminin"/>
    <property type="match status" value="1"/>
</dbReference>
<dbReference type="PRINTS" id="PR00010">
    <property type="entry name" value="EGFBLOOD"/>
</dbReference>
<dbReference type="HOGENOM" id="CLU_1535906_0_0_1"/>
<dbReference type="Gene3D" id="3.40.50.410">
    <property type="entry name" value="von Willebrand factor, type A domain"/>
    <property type="match status" value="2"/>
</dbReference>
<keyword evidence="5" id="KW-0325">Glycoprotein</keyword>
<evidence type="ECO:0000256" key="3">
    <source>
        <dbReference type="ARBA" id="ARBA00022737"/>
    </source>
</evidence>
<evidence type="ECO:0000256" key="1">
    <source>
        <dbReference type="ARBA" id="ARBA00022536"/>
    </source>
</evidence>
<dbReference type="InterPro" id="IPR000742">
    <property type="entry name" value="EGF"/>
</dbReference>
<feature type="disulfide bond" evidence="6">
    <location>
        <begin position="117"/>
        <end position="126"/>
    </location>
</feature>
<dbReference type="GeneTree" id="ENSGT00940000163557"/>
<keyword evidence="4 6" id="KW-1015">Disulfide bond</keyword>
<evidence type="ECO:0000256" key="6">
    <source>
        <dbReference type="PROSITE-ProRule" id="PRU00076"/>
    </source>
</evidence>
<keyword evidence="1 6" id="KW-0245">EGF-like domain</keyword>
<dbReference type="SMART" id="SM00181">
    <property type="entry name" value="EGF"/>
    <property type="match status" value="1"/>
</dbReference>
<reference evidence="9" key="4">
    <citation type="submission" date="2025-09" db="UniProtKB">
        <authorList>
            <consortium name="Ensembl"/>
        </authorList>
    </citation>
    <scope>IDENTIFICATION</scope>
</reference>